<dbReference type="Proteomes" id="UP001347796">
    <property type="component" value="Unassembled WGS sequence"/>
</dbReference>
<feature type="transmembrane region" description="Helical" evidence="2">
    <location>
        <begin position="237"/>
        <end position="260"/>
    </location>
</feature>
<feature type="chain" id="PRO_5042850567" evidence="3">
    <location>
        <begin position="28"/>
        <end position="280"/>
    </location>
</feature>
<evidence type="ECO:0000313" key="4">
    <source>
        <dbReference type="EMBL" id="KAK6175141.1"/>
    </source>
</evidence>
<dbReference type="EMBL" id="JAZGQO010000010">
    <property type="protein sequence ID" value="KAK6175141.1"/>
    <property type="molecule type" value="Genomic_DNA"/>
</dbReference>
<evidence type="ECO:0000256" key="3">
    <source>
        <dbReference type="SAM" id="SignalP"/>
    </source>
</evidence>
<dbReference type="AlphaFoldDB" id="A0AAN8JC23"/>
<keyword evidence="2" id="KW-0472">Membrane</keyword>
<name>A0AAN8JC23_PATCE</name>
<feature type="signal peptide" evidence="3">
    <location>
        <begin position="1"/>
        <end position="27"/>
    </location>
</feature>
<gene>
    <name evidence="4" type="ORF">SNE40_013663</name>
</gene>
<keyword evidence="2" id="KW-0812">Transmembrane</keyword>
<evidence type="ECO:0000256" key="2">
    <source>
        <dbReference type="SAM" id="Phobius"/>
    </source>
</evidence>
<reference evidence="4 5" key="1">
    <citation type="submission" date="2024-01" db="EMBL/GenBank/DDBJ databases">
        <title>The genome of the rayed Mediterranean limpet Patella caerulea (Linnaeus, 1758).</title>
        <authorList>
            <person name="Anh-Thu Weber A."/>
            <person name="Halstead-Nussloch G."/>
        </authorList>
    </citation>
    <scope>NUCLEOTIDE SEQUENCE [LARGE SCALE GENOMIC DNA]</scope>
    <source>
        <strain evidence="4">AATW-2023a</strain>
        <tissue evidence="4">Whole specimen</tissue>
    </source>
</reference>
<evidence type="ECO:0000313" key="5">
    <source>
        <dbReference type="Proteomes" id="UP001347796"/>
    </source>
</evidence>
<proteinExistence type="predicted"/>
<feature type="compositionally biased region" description="Polar residues" evidence="1">
    <location>
        <begin position="159"/>
        <end position="172"/>
    </location>
</feature>
<feature type="compositionally biased region" description="Low complexity" evidence="1">
    <location>
        <begin position="176"/>
        <end position="225"/>
    </location>
</feature>
<accession>A0AAN8JC23</accession>
<keyword evidence="3" id="KW-0732">Signal</keyword>
<feature type="region of interest" description="Disordered" evidence="1">
    <location>
        <begin position="158"/>
        <end position="231"/>
    </location>
</feature>
<sequence>MMSEYTKDVTRLLLAFLFLHSVSFTDGSNCDNSIASVSICSFASQRGRTVHLTGVLGNVDGIGCGCALHLINDNSGPGAISIANITSAPSNCDYDIDSSYKTNVKRIFSCGNYEQNAQFDLIQGEEVVLRLEKGTSNVGAMFCLEITSTPGSEVDIECSKTSTTTVPATNTDSTDKSYTTTVPSTDTNTDTTDKSYTTTVPATGINTDTTDNSNTKTSTPKNSFSQTAPSSEDETGFIVGIILAVIILVTLISLVICVLYRKAKKVKNMVVPGDVKQIKH</sequence>
<organism evidence="4 5">
    <name type="scientific">Patella caerulea</name>
    <name type="common">Rayed Mediterranean limpet</name>
    <dbReference type="NCBI Taxonomy" id="87958"/>
    <lineage>
        <taxon>Eukaryota</taxon>
        <taxon>Metazoa</taxon>
        <taxon>Spiralia</taxon>
        <taxon>Lophotrochozoa</taxon>
        <taxon>Mollusca</taxon>
        <taxon>Gastropoda</taxon>
        <taxon>Patellogastropoda</taxon>
        <taxon>Patelloidea</taxon>
        <taxon>Patellidae</taxon>
        <taxon>Patella</taxon>
    </lineage>
</organism>
<comment type="caution">
    <text evidence="4">The sequence shown here is derived from an EMBL/GenBank/DDBJ whole genome shotgun (WGS) entry which is preliminary data.</text>
</comment>
<protein>
    <submittedName>
        <fullName evidence="4">Uncharacterized protein</fullName>
    </submittedName>
</protein>
<keyword evidence="5" id="KW-1185">Reference proteome</keyword>
<evidence type="ECO:0000256" key="1">
    <source>
        <dbReference type="SAM" id="MobiDB-lite"/>
    </source>
</evidence>
<keyword evidence="2" id="KW-1133">Transmembrane helix</keyword>